<dbReference type="EC" id="3.4.21.89" evidence="4"/>
<dbReference type="RefSeq" id="WP_003517036.1">
    <property type="nucleotide sequence ID" value="NZ_CP013828.1"/>
</dbReference>
<keyword evidence="4" id="KW-0812">Transmembrane</keyword>
<dbReference type="PRINTS" id="PR00727">
    <property type="entry name" value="LEADERPTASE"/>
</dbReference>
<evidence type="ECO:0000256" key="1">
    <source>
        <dbReference type="ARBA" id="ARBA00004401"/>
    </source>
</evidence>
<gene>
    <name evidence="6" type="ORF">M972_11968</name>
</gene>
<dbReference type="PANTHER" id="PTHR43390:SF1">
    <property type="entry name" value="CHLOROPLAST PROCESSING PEPTIDASE"/>
    <property type="match status" value="1"/>
</dbReference>
<keyword evidence="4" id="KW-0645">Protease</keyword>
<evidence type="ECO:0000313" key="7">
    <source>
        <dbReference type="Proteomes" id="UP000223596"/>
    </source>
</evidence>
<dbReference type="GO" id="GO:0005886">
    <property type="term" value="C:plasma membrane"/>
    <property type="evidence" value="ECO:0007669"/>
    <property type="project" value="UniProtKB-SubCell"/>
</dbReference>
<feature type="domain" description="Peptidase S26" evidence="5">
    <location>
        <begin position="2"/>
        <end position="165"/>
    </location>
</feature>
<comment type="caution">
    <text evidence="6">The sequence shown here is derived from an EMBL/GenBank/DDBJ whole genome shotgun (WGS) entry which is preliminary data.</text>
</comment>
<dbReference type="GeneID" id="35803117"/>
<keyword evidence="4" id="KW-1133">Transmembrane helix</keyword>
<dbReference type="CDD" id="cd06530">
    <property type="entry name" value="S26_SPase_I"/>
    <property type="match status" value="1"/>
</dbReference>
<comment type="subcellular location">
    <subcellularLocation>
        <location evidence="1">Cell membrane</location>
        <topology evidence="1">Single-pass type II membrane protein</topology>
    </subcellularLocation>
    <subcellularLocation>
        <location evidence="4">Membrane</location>
        <topology evidence="4">Single-pass type II membrane protein</topology>
    </subcellularLocation>
</comment>
<dbReference type="GO" id="GO:0006465">
    <property type="term" value="P:signal peptide processing"/>
    <property type="evidence" value="ECO:0007669"/>
    <property type="project" value="InterPro"/>
</dbReference>
<evidence type="ECO:0000256" key="4">
    <source>
        <dbReference type="RuleBase" id="RU362042"/>
    </source>
</evidence>
<comment type="similarity">
    <text evidence="2 4">Belongs to the peptidase S26 family.</text>
</comment>
<dbReference type="GO" id="GO:0004252">
    <property type="term" value="F:serine-type endopeptidase activity"/>
    <property type="evidence" value="ECO:0007669"/>
    <property type="project" value="InterPro"/>
</dbReference>
<reference evidence="6 7" key="1">
    <citation type="submission" date="2017-09" db="EMBL/GenBank/DDBJ databases">
        <title>Evaluation of Pacific Biosciences Sequencing Technology to Finishing C. thermocellum Genome Sequences.</title>
        <authorList>
            <person name="Brown S."/>
        </authorList>
    </citation>
    <scope>NUCLEOTIDE SEQUENCE [LARGE SCALE GENOMIC DNA]</scope>
    <source>
        <strain evidence="6 7">AD2</strain>
    </source>
</reference>
<dbReference type="SUPFAM" id="SSF51306">
    <property type="entry name" value="LexA/Signal peptidase"/>
    <property type="match status" value="1"/>
</dbReference>
<accession>A0AB36TF93</accession>
<protein>
    <recommendedName>
        <fullName evidence="4">Signal peptidase I</fullName>
        <ecNumber evidence="4">3.4.21.89</ecNumber>
    </recommendedName>
</protein>
<keyword evidence="4" id="KW-0472">Membrane</keyword>
<dbReference type="InterPro" id="IPR019533">
    <property type="entry name" value="Peptidase_S26"/>
</dbReference>
<dbReference type="Pfam" id="PF10502">
    <property type="entry name" value="Peptidase_S26"/>
    <property type="match status" value="1"/>
</dbReference>
<dbReference type="Gene3D" id="2.10.109.10">
    <property type="entry name" value="Umud Fragment, subunit A"/>
    <property type="match status" value="1"/>
</dbReference>
<dbReference type="AlphaFoldDB" id="A0AB36TF93"/>
<dbReference type="InterPro" id="IPR036286">
    <property type="entry name" value="LexA/Signal_pep-like_sf"/>
</dbReference>
<proteinExistence type="inferred from homology"/>
<dbReference type="NCBIfam" id="TIGR02227">
    <property type="entry name" value="sigpep_I_bact"/>
    <property type="match status" value="1"/>
</dbReference>
<dbReference type="EMBL" id="PDBW01000001">
    <property type="protein sequence ID" value="PFH02201.1"/>
    <property type="molecule type" value="Genomic_DNA"/>
</dbReference>
<feature type="active site" evidence="3">
    <location>
        <position position="77"/>
    </location>
</feature>
<feature type="transmembrane region" description="Helical" evidence="4">
    <location>
        <begin position="6"/>
        <end position="27"/>
    </location>
</feature>
<feature type="active site" evidence="3">
    <location>
        <position position="31"/>
    </location>
</feature>
<dbReference type="Proteomes" id="UP000223596">
    <property type="component" value="Unassembled WGS sequence"/>
</dbReference>
<evidence type="ECO:0000256" key="2">
    <source>
        <dbReference type="ARBA" id="ARBA00009370"/>
    </source>
</evidence>
<name>A0AB36TF93_ACETH</name>
<organism evidence="6 7">
    <name type="scientific">Acetivibrio thermocellus AD2</name>
    <dbReference type="NCBI Taxonomy" id="1138384"/>
    <lineage>
        <taxon>Bacteria</taxon>
        <taxon>Bacillati</taxon>
        <taxon>Bacillota</taxon>
        <taxon>Clostridia</taxon>
        <taxon>Eubacteriales</taxon>
        <taxon>Oscillospiraceae</taxon>
        <taxon>Acetivibrio</taxon>
    </lineage>
</organism>
<comment type="catalytic activity">
    <reaction evidence="4">
        <text>Cleavage of hydrophobic, N-terminal signal or leader sequences from secreted and periplasmic proteins.</text>
        <dbReference type="EC" id="3.4.21.89"/>
    </reaction>
</comment>
<keyword evidence="4" id="KW-0378">Hydrolase</keyword>
<dbReference type="PANTHER" id="PTHR43390">
    <property type="entry name" value="SIGNAL PEPTIDASE I"/>
    <property type="match status" value="1"/>
</dbReference>
<evidence type="ECO:0000313" key="6">
    <source>
        <dbReference type="EMBL" id="PFH02201.1"/>
    </source>
</evidence>
<evidence type="ECO:0000259" key="5">
    <source>
        <dbReference type="Pfam" id="PF10502"/>
    </source>
</evidence>
<dbReference type="InterPro" id="IPR000223">
    <property type="entry name" value="Pept_S26A_signal_pept_1"/>
</dbReference>
<sequence length="174" mass="19492">MDWAAHIIIAVLIGLFIVNFVAQITIVNGSSMETTLHNGDRLIIEKISPRFGWLKRGDIVTINDYPGLDSDRKPIIKRIIGLEGDKVEIRDGKVYVNGEALEEDYINVDVEGTLEVNENYSELYVPEGHIYVLGDNRLPGQSKDSRTFGPVDIKNVGGKAIFRFFPLDKIGTFK</sequence>
<dbReference type="GO" id="GO:0009003">
    <property type="term" value="F:signal peptidase activity"/>
    <property type="evidence" value="ECO:0007669"/>
    <property type="project" value="UniProtKB-EC"/>
</dbReference>
<evidence type="ECO:0000256" key="3">
    <source>
        <dbReference type="PIRSR" id="PIRSR600223-1"/>
    </source>
</evidence>